<evidence type="ECO:0000313" key="2">
    <source>
        <dbReference type="EMBL" id="GGX71936.1"/>
    </source>
</evidence>
<dbReference type="PANTHER" id="PTHR13887">
    <property type="entry name" value="GLUTATHIONE S-TRANSFERASE KAPPA"/>
    <property type="match status" value="1"/>
</dbReference>
<dbReference type="InterPro" id="IPR036249">
    <property type="entry name" value="Thioredoxin-like_sf"/>
</dbReference>
<dbReference type="Proteomes" id="UP000600865">
    <property type="component" value="Unassembled WGS sequence"/>
</dbReference>
<dbReference type="Pfam" id="PF01323">
    <property type="entry name" value="DSBA"/>
    <property type="match status" value="1"/>
</dbReference>
<proteinExistence type="predicted"/>
<evidence type="ECO:0000259" key="1">
    <source>
        <dbReference type="Pfam" id="PF01323"/>
    </source>
</evidence>
<dbReference type="AlphaFoldDB" id="A0A918NJF5"/>
<organism evidence="2 3">
    <name type="scientific">Litorimonas cladophorae</name>
    <dbReference type="NCBI Taxonomy" id="1220491"/>
    <lineage>
        <taxon>Bacteria</taxon>
        <taxon>Pseudomonadati</taxon>
        <taxon>Pseudomonadota</taxon>
        <taxon>Alphaproteobacteria</taxon>
        <taxon>Maricaulales</taxon>
        <taxon>Robiginitomaculaceae</taxon>
    </lineage>
</organism>
<gene>
    <name evidence="2" type="ORF">GCM10011309_22700</name>
</gene>
<name>A0A918NJF5_9PROT</name>
<dbReference type="SUPFAM" id="SSF52833">
    <property type="entry name" value="Thioredoxin-like"/>
    <property type="match status" value="1"/>
</dbReference>
<dbReference type="InterPro" id="IPR001853">
    <property type="entry name" value="DSBA-like_thioredoxin_dom"/>
</dbReference>
<protein>
    <submittedName>
        <fullName evidence="2">DSBA oxidoreductase</fullName>
    </submittedName>
</protein>
<dbReference type="Gene3D" id="3.40.30.10">
    <property type="entry name" value="Glutaredoxin"/>
    <property type="match status" value="1"/>
</dbReference>
<accession>A0A918NJF5</accession>
<dbReference type="GO" id="GO:0016491">
    <property type="term" value="F:oxidoreductase activity"/>
    <property type="evidence" value="ECO:0007669"/>
    <property type="project" value="InterPro"/>
</dbReference>
<dbReference type="CDD" id="cd03024">
    <property type="entry name" value="DsbA_FrnE"/>
    <property type="match status" value="1"/>
</dbReference>
<comment type="caution">
    <text evidence="2">The sequence shown here is derived from an EMBL/GenBank/DDBJ whole genome shotgun (WGS) entry which is preliminary data.</text>
</comment>
<dbReference type="RefSeq" id="WP_189585890.1">
    <property type="nucleotide sequence ID" value="NZ_BMYV01000002.1"/>
</dbReference>
<feature type="domain" description="DSBA-like thioredoxin" evidence="1">
    <location>
        <begin position="16"/>
        <end position="216"/>
    </location>
</feature>
<evidence type="ECO:0000313" key="3">
    <source>
        <dbReference type="Proteomes" id="UP000600865"/>
    </source>
</evidence>
<keyword evidence="3" id="KW-1185">Reference proteome</keyword>
<sequence>MAKRKKSKPANLPVEVDMVSDFVCPWCWLGYKQFIQAADKTKPRPNLSFRPYMLDSAVPEEGADYREYMKAKFGDKPDNRFNAMRDHLEAAGPDAGIAFDFKAITRRPNTLNAHRLMRWAQGQDLGHECAEQLFRAYMEKGEDIGDLDILCRIAGDIGMDAELVRDLLGGGQDKVDIQNEMLFFRGLGVTGVPFFIYAGQMAVTGAQPPETHRKVLADAAKLEPQDI</sequence>
<dbReference type="EMBL" id="BMYV01000002">
    <property type="protein sequence ID" value="GGX71936.1"/>
    <property type="molecule type" value="Genomic_DNA"/>
</dbReference>
<dbReference type="PANTHER" id="PTHR13887:SF41">
    <property type="entry name" value="THIOREDOXIN SUPERFAMILY PROTEIN"/>
    <property type="match status" value="1"/>
</dbReference>
<reference evidence="2 3" key="1">
    <citation type="journal article" date="2014" name="Int. J. Syst. Evol. Microbiol.">
        <title>Complete genome sequence of Corynebacterium casei LMG S-19264T (=DSM 44701T), isolated from a smear-ripened cheese.</title>
        <authorList>
            <consortium name="US DOE Joint Genome Institute (JGI-PGF)"/>
            <person name="Walter F."/>
            <person name="Albersmeier A."/>
            <person name="Kalinowski J."/>
            <person name="Ruckert C."/>
        </authorList>
    </citation>
    <scope>NUCLEOTIDE SEQUENCE [LARGE SCALE GENOMIC DNA]</scope>
    <source>
        <strain evidence="2 3">KCTC 23968</strain>
    </source>
</reference>